<gene>
    <name evidence="2" type="ORF">LCGC14_1991480</name>
</gene>
<feature type="region of interest" description="Disordered" evidence="1">
    <location>
        <begin position="156"/>
        <end position="229"/>
    </location>
</feature>
<evidence type="ECO:0000313" key="2">
    <source>
        <dbReference type="EMBL" id="KKL81766.1"/>
    </source>
</evidence>
<feature type="compositionally biased region" description="Low complexity" evidence="1">
    <location>
        <begin position="217"/>
        <end position="229"/>
    </location>
</feature>
<feature type="compositionally biased region" description="Low complexity" evidence="1">
    <location>
        <begin position="156"/>
        <end position="183"/>
    </location>
</feature>
<dbReference type="AlphaFoldDB" id="A0A0F9FU23"/>
<name>A0A0F9FU23_9ZZZZ</name>
<reference evidence="2" key="1">
    <citation type="journal article" date="2015" name="Nature">
        <title>Complex archaea that bridge the gap between prokaryotes and eukaryotes.</title>
        <authorList>
            <person name="Spang A."/>
            <person name="Saw J.H."/>
            <person name="Jorgensen S.L."/>
            <person name="Zaremba-Niedzwiedzka K."/>
            <person name="Martijn J."/>
            <person name="Lind A.E."/>
            <person name="van Eijk R."/>
            <person name="Schleper C."/>
            <person name="Guy L."/>
            <person name="Ettema T.J."/>
        </authorList>
    </citation>
    <scope>NUCLEOTIDE SEQUENCE</scope>
</reference>
<dbReference type="EMBL" id="LAZR01022471">
    <property type="protein sequence ID" value="KKL81766.1"/>
    <property type="molecule type" value="Genomic_DNA"/>
</dbReference>
<evidence type="ECO:0000256" key="1">
    <source>
        <dbReference type="SAM" id="MobiDB-lite"/>
    </source>
</evidence>
<proteinExistence type="predicted"/>
<feature type="compositionally biased region" description="Basic and acidic residues" evidence="1">
    <location>
        <begin position="189"/>
        <end position="204"/>
    </location>
</feature>
<organism evidence="2">
    <name type="scientific">marine sediment metagenome</name>
    <dbReference type="NCBI Taxonomy" id="412755"/>
    <lineage>
        <taxon>unclassified sequences</taxon>
        <taxon>metagenomes</taxon>
        <taxon>ecological metagenomes</taxon>
    </lineage>
</organism>
<comment type="caution">
    <text evidence="2">The sequence shown here is derived from an EMBL/GenBank/DDBJ whole genome shotgun (WGS) entry which is preliminary data.</text>
</comment>
<protein>
    <submittedName>
        <fullName evidence="2">Uncharacterized protein</fullName>
    </submittedName>
</protein>
<sequence>MSLIVQARTYRGKILDHGVAQTKNGFPQFEGALQAVEAYDEEEKQWVNWADVEQKDITAFLVLFGSKGETLTNQQLKKVTGWDGLSFQALAAMDLSEVGIQFRVEENTYEDKTTLQVSWIDEYDAEPGRSVRKLDAAGLKAIDAQYASMLKQSAAKKAPAKAGKTATAPGKVTAKNTKATAKKGPVTQKKQDPPKEPETDESKPDLPSPTDTEATLQPPETDTEQTPTDAYKLPTSCIKKVAWDTSLAARKDGFGDTAFSEKWAEAVAAVDDGKGSKNFDETEWGAVLHYMIDSPVCV</sequence>
<accession>A0A0F9FU23</accession>